<dbReference type="Proteomes" id="UP001284033">
    <property type="component" value="Unassembled WGS sequence"/>
</dbReference>
<dbReference type="EMBL" id="JAQZHK010000008">
    <property type="protein sequence ID" value="MDY3513410.1"/>
    <property type="molecule type" value="Genomic_DNA"/>
</dbReference>
<evidence type="ECO:0000313" key="1">
    <source>
        <dbReference type="EMBL" id="MDY3513410.1"/>
    </source>
</evidence>
<protein>
    <submittedName>
        <fullName evidence="1">Uncharacterized protein</fullName>
    </submittedName>
</protein>
<name>A0AAP6HIA8_RIEAN</name>
<gene>
    <name evidence="1" type="ORF">PG303_09310</name>
</gene>
<sequence>MKTKNLQKVNERVAATLMETIGEKQIYYQYGTDYNNKIPQSVNFTTQLQDGKTLSGTYSKGGGLSLNGTGVNSVDDLQIVNSALDTILEIINGFEVEKEVVEDGGSQ</sequence>
<accession>A0AAP6HIA8</accession>
<comment type="caution">
    <text evidence="1">The sequence shown here is derived from an EMBL/GenBank/DDBJ whole genome shotgun (WGS) entry which is preliminary data.</text>
</comment>
<reference evidence="1" key="1">
    <citation type="submission" date="2023-01" db="EMBL/GenBank/DDBJ databases">
        <title>Genome-based studies on antimicrobial resistance profiles of Riemerella anatipestifer in China, 1994 to 2021.</title>
        <authorList>
            <person name="Yang Z."/>
            <person name="Zhu D."/>
        </authorList>
    </citation>
    <scope>NUCLEOTIDE SEQUENCE</scope>
    <source>
        <strain evidence="1">RCAD1218</strain>
    </source>
</reference>
<proteinExistence type="predicted"/>
<organism evidence="1 2">
    <name type="scientific">Riemerella anatipestifer</name>
    <name type="common">Moraxella anatipestifer</name>
    <dbReference type="NCBI Taxonomy" id="34085"/>
    <lineage>
        <taxon>Bacteria</taxon>
        <taxon>Pseudomonadati</taxon>
        <taxon>Bacteroidota</taxon>
        <taxon>Flavobacteriia</taxon>
        <taxon>Flavobacteriales</taxon>
        <taxon>Weeksellaceae</taxon>
        <taxon>Riemerella</taxon>
    </lineage>
</organism>
<dbReference type="AlphaFoldDB" id="A0AAP6HIA8"/>
<evidence type="ECO:0000313" key="2">
    <source>
        <dbReference type="Proteomes" id="UP001284033"/>
    </source>
</evidence>